<comment type="caution">
    <text evidence="1">The sequence shown here is derived from an EMBL/GenBank/DDBJ whole genome shotgun (WGS) entry which is preliminary data.</text>
</comment>
<dbReference type="SMART" id="SM00367">
    <property type="entry name" value="LRR_CC"/>
    <property type="match status" value="3"/>
</dbReference>
<proteinExistence type="predicted"/>
<dbReference type="Proteomes" id="UP000828390">
    <property type="component" value="Unassembled WGS sequence"/>
</dbReference>
<dbReference type="EMBL" id="JAIWYP010000015">
    <property type="protein sequence ID" value="KAH3704359.1"/>
    <property type="molecule type" value="Genomic_DNA"/>
</dbReference>
<protein>
    <submittedName>
        <fullName evidence="1">Uncharacterized protein</fullName>
    </submittedName>
</protein>
<dbReference type="SUPFAM" id="SSF52047">
    <property type="entry name" value="RNI-like"/>
    <property type="match status" value="1"/>
</dbReference>
<dbReference type="GO" id="GO:0019005">
    <property type="term" value="C:SCF ubiquitin ligase complex"/>
    <property type="evidence" value="ECO:0007669"/>
    <property type="project" value="TreeGrafter"/>
</dbReference>
<dbReference type="InterPro" id="IPR006553">
    <property type="entry name" value="Leu-rich_rpt_Cys-con_subtyp"/>
</dbReference>
<gene>
    <name evidence="1" type="ORF">DPMN_079415</name>
</gene>
<evidence type="ECO:0000313" key="1">
    <source>
        <dbReference type="EMBL" id="KAH3704359.1"/>
    </source>
</evidence>
<dbReference type="InterPro" id="IPR032675">
    <property type="entry name" value="LRR_dom_sf"/>
</dbReference>
<organism evidence="1 2">
    <name type="scientific">Dreissena polymorpha</name>
    <name type="common">Zebra mussel</name>
    <name type="synonym">Mytilus polymorpha</name>
    <dbReference type="NCBI Taxonomy" id="45954"/>
    <lineage>
        <taxon>Eukaryota</taxon>
        <taxon>Metazoa</taxon>
        <taxon>Spiralia</taxon>
        <taxon>Lophotrochozoa</taxon>
        <taxon>Mollusca</taxon>
        <taxon>Bivalvia</taxon>
        <taxon>Autobranchia</taxon>
        <taxon>Heteroconchia</taxon>
        <taxon>Euheterodonta</taxon>
        <taxon>Imparidentia</taxon>
        <taxon>Neoheterodontei</taxon>
        <taxon>Myida</taxon>
        <taxon>Dreissenoidea</taxon>
        <taxon>Dreissenidae</taxon>
        <taxon>Dreissena</taxon>
    </lineage>
</organism>
<evidence type="ECO:0000313" key="2">
    <source>
        <dbReference type="Proteomes" id="UP000828390"/>
    </source>
</evidence>
<dbReference type="Gene3D" id="3.80.10.10">
    <property type="entry name" value="Ribonuclease Inhibitor"/>
    <property type="match status" value="1"/>
</dbReference>
<accession>A0A9D4BQ17</accession>
<name>A0A9D4BQ17_DREPO</name>
<reference evidence="1" key="1">
    <citation type="journal article" date="2019" name="bioRxiv">
        <title>The Genome of the Zebra Mussel, Dreissena polymorpha: A Resource for Invasive Species Research.</title>
        <authorList>
            <person name="McCartney M.A."/>
            <person name="Auch B."/>
            <person name="Kono T."/>
            <person name="Mallez S."/>
            <person name="Zhang Y."/>
            <person name="Obille A."/>
            <person name="Becker A."/>
            <person name="Abrahante J.E."/>
            <person name="Garbe J."/>
            <person name="Badalamenti J.P."/>
            <person name="Herman A."/>
            <person name="Mangelson H."/>
            <person name="Liachko I."/>
            <person name="Sullivan S."/>
            <person name="Sone E.D."/>
            <person name="Koren S."/>
            <person name="Silverstein K.A.T."/>
            <person name="Beckman K.B."/>
            <person name="Gohl D.M."/>
        </authorList>
    </citation>
    <scope>NUCLEOTIDE SEQUENCE</scope>
    <source>
        <strain evidence="1">Duluth1</strain>
        <tissue evidence="1">Whole animal</tissue>
    </source>
</reference>
<dbReference type="GO" id="GO:0031146">
    <property type="term" value="P:SCF-dependent proteasomal ubiquitin-dependent protein catabolic process"/>
    <property type="evidence" value="ECO:0007669"/>
    <property type="project" value="TreeGrafter"/>
</dbReference>
<dbReference type="PANTHER" id="PTHR13318">
    <property type="entry name" value="PARTNER OF PAIRED, ISOFORM B-RELATED"/>
    <property type="match status" value="1"/>
</dbReference>
<reference evidence="1" key="2">
    <citation type="submission" date="2020-11" db="EMBL/GenBank/DDBJ databases">
        <authorList>
            <person name="McCartney M.A."/>
            <person name="Auch B."/>
            <person name="Kono T."/>
            <person name="Mallez S."/>
            <person name="Becker A."/>
            <person name="Gohl D.M."/>
            <person name="Silverstein K.A.T."/>
            <person name="Koren S."/>
            <person name="Bechman K.B."/>
            <person name="Herman A."/>
            <person name="Abrahante J.E."/>
            <person name="Garbe J."/>
        </authorList>
    </citation>
    <scope>NUCLEOTIDE SEQUENCE</scope>
    <source>
        <strain evidence="1">Duluth1</strain>
        <tissue evidence="1">Whole animal</tissue>
    </source>
</reference>
<keyword evidence="2" id="KW-1185">Reference proteome</keyword>
<sequence>MSVRFRKNDEINRGIRDVASKNQPLYAIKLNFLEATLDDETVLHVFQNCSKLQWVEIMGCASLSNNTLGTITNGERSRVMKISKCRFVTPTCIGKALDRCSRLRALHVEGIGAIQHILDKHSCQLFDCLTTLSLAHCFNLSDECLGQIAKRCPFLRSINLTCCCRITNVGFIQLVNHCPSISELSSKTVQSTRSV</sequence>
<dbReference type="AlphaFoldDB" id="A0A9D4BQ17"/>